<evidence type="ECO:0000259" key="11">
    <source>
        <dbReference type="Pfam" id="PF08244"/>
    </source>
</evidence>
<dbReference type="EMBL" id="AZGI01000081">
    <property type="protein sequence ID" value="KRM37489.1"/>
    <property type="molecule type" value="Genomic_DNA"/>
</dbReference>
<evidence type="ECO:0000259" key="10">
    <source>
        <dbReference type="Pfam" id="PF00251"/>
    </source>
</evidence>
<organism evidence="12 13">
    <name type="scientific">Lactobacillus hamsteri DSM 5661 = JCM 6256</name>
    <dbReference type="NCBI Taxonomy" id="1423754"/>
    <lineage>
        <taxon>Bacteria</taxon>
        <taxon>Bacillati</taxon>
        <taxon>Bacillota</taxon>
        <taxon>Bacilli</taxon>
        <taxon>Lactobacillales</taxon>
        <taxon>Lactobacillaceae</taxon>
        <taxon>Lactobacillus</taxon>
    </lineage>
</organism>
<dbReference type="GO" id="GO:0004564">
    <property type="term" value="F:beta-fructofuranosidase activity"/>
    <property type="evidence" value="ECO:0007669"/>
    <property type="project" value="UniProtKB-EC"/>
</dbReference>
<keyword evidence="9" id="KW-0963">Cytoplasm</keyword>
<dbReference type="UniPathway" id="UPA00238"/>
<accession>A0A0R1Y628</accession>
<dbReference type="Pfam" id="PF00251">
    <property type="entry name" value="Glyco_hydro_32N"/>
    <property type="match status" value="1"/>
</dbReference>
<evidence type="ECO:0000256" key="9">
    <source>
        <dbReference type="RuleBase" id="RU365015"/>
    </source>
</evidence>
<comment type="function">
    <text evidence="9">Enables the bacterium to metabolize sucrose as a sole carbon source.</text>
</comment>
<dbReference type="Pfam" id="PF08244">
    <property type="entry name" value="Glyco_hydro_32C"/>
    <property type="match status" value="1"/>
</dbReference>
<dbReference type="eggNOG" id="COG1621">
    <property type="taxonomic scope" value="Bacteria"/>
</dbReference>
<dbReference type="InterPro" id="IPR051214">
    <property type="entry name" value="GH32_Enzymes"/>
</dbReference>
<feature type="domain" description="Glycosyl hydrolase family 32 C-terminal" evidence="11">
    <location>
        <begin position="357"/>
        <end position="486"/>
    </location>
</feature>
<dbReference type="SUPFAM" id="SSF49899">
    <property type="entry name" value="Concanavalin A-like lectins/glucanases"/>
    <property type="match status" value="1"/>
</dbReference>
<dbReference type="InterPro" id="IPR013189">
    <property type="entry name" value="Glyco_hydro_32_C"/>
</dbReference>
<dbReference type="PATRIC" id="fig|1423754.3.peg.147"/>
<dbReference type="SUPFAM" id="SSF75005">
    <property type="entry name" value="Arabinanase/levansucrase/invertase"/>
    <property type="match status" value="1"/>
</dbReference>
<dbReference type="InterPro" id="IPR001362">
    <property type="entry name" value="Glyco_hydro_32"/>
</dbReference>
<evidence type="ECO:0000256" key="2">
    <source>
        <dbReference type="ARBA" id="ARBA00009902"/>
    </source>
</evidence>
<comment type="pathway">
    <text evidence="1 9">Glycan biosynthesis; sucrose metabolism.</text>
</comment>
<dbReference type="GO" id="GO:0005985">
    <property type="term" value="P:sucrose metabolic process"/>
    <property type="evidence" value="ECO:0007669"/>
    <property type="project" value="UniProtKB-UniPathway"/>
</dbReference>
<evidence type="ECO:0000256" key="8">
    <source>
        <dbReference type="RuleBase" id="RU362110"/>
    </source>
</evidence>
<name>A0A0R1Y628_9LACO</name>
<dbReference type="InterPro" id="IPR013320">
    <property type="entry name" value="ConA-like_dom_sf"/>
</dbReference>
<dbReference type="Gene3D" id="2.115.10.20">
    <property type="entry name" value="Glycosyl hydrolase domain, family 43"/>
    <property type="match status" value="1"/>
</dbReference>
<evidence type="ECO:0000256" key="1">
    <source>
        <dbReference type="ARBA" id="ARBA00004914"/>
    </source>
</evidence>
<evidence type="ECO:0000256" key="4">
    <source>
        <dbReference type="ARBA" id="ARBA00019623"/>
    </source>
</evidence>
<dbReference type="CDD" id="cd18623">
    <property type="entry name" value="GH32_ScrB-like"/>
    <property type="match status" value="1"/>
</dbReference>
<evidence type="ECO:0000256" key="3">
    <source>
        <dbReference type="ARBA" id="ARBA00012758"/>
    </source>
</evidence>
<evidence type="ECO:0000256" key="5">
    <source>
        <dbReference type="ARBA" id="ARBA00022801"/>
    </source>
</evidence>
<comment type="catalytic activity">
    <reaction evidence="8">
        <text>Hydrolysis of terminal non-reducing beta-D-fructofuranoside residues in beta-D-fructofuranosides.</text>
        <dbReference type="EC" id="3.2.1.26"/>
    </reaction>
</comment>
<dbReference type="Gene3D" id="2.60.120.560">
    <property type="entry name" value="Exo-inulinase, domain 1"/>
    <property type="match status" value="1"/>
</dbReference>
<proteinExistence type="inferred from homology"/>
<keyword evidence="9" id="KW-0119">Carbohydrate metabolism</keyword>
<evidence type="ECO:0000256" key="6">
    <source>
        <dbReference type="ARBA" id="ARBA00023295"/>
    </source>
</evidence>
<keyword evidence="5 8" id="KW-0378">Hydrolase</keyword>
<reference evidence="12 13" key="1">
    <citation type="journal article" date="2015" name="Genome Announc.">
        <title>Expanding the biotechnology potential of lactobacilli through comparative genomics of 213 strains and associated genera.</title>
        <authorList>
            <person name="Sun Z."/>
            <person name="Harris H.M."/>
            <person name="McCann A."/>
            <person name="Guo C."/>
            <person name="Argimon S."/>
            <person name="Zhang W."/>
            <person name="Yang X."/>
            <person name="Jeffery I.B."/>
            <person name="Cooney J.C."/>
            <person name="Kagawa T.F."/>
            <person name="Liu W."/>
            <person name="Song Y."/>
            <person name="Salvetti E."/>
            <person name="Wrobel A."/>
            <person name="Rasinkangas P."/>
            <person name="Parkhill J."/>
            <person name="Rea M.C."/>
            <person name="O'Sullivan O."/>
            <person name="Ritari J."/>
            <person name="Douillard F.P."/>
            <person name="Paul Ross R."/>
            <person name="Yang R."/>
            <person name="Briner A.E."/>
            <person name="Felis G.E."/>
            <person name="de Vos W.M."/>
            <person name="Barrangou R."/>
            <person name="Klaenhammer T.R."/>
            <person name="Caufield P.W."/>
            <person name="Cui Y."/>
            <person name="Zhang H."/>
            <person name="O'Toole P.W."/>
        </authorList>
    </citation>
    <scope>NUCLEOTIDE SEQUENCE [LARGE SCALE GENOMIC DNA]</scope>
    <source>
        <strain evidence="12 13">DSM 5661</strain>
    </source>
</reference>
<keyword evidence="13" id="KW-1185">Reference proteome</keyword>
<dbReference type="STRING" id="1423754.FC39_GL000138"/>
<dbReference type="NCBIfam" id="TIGR01322">
    <property type="entry name" value="scrB_fam"/>
    <property type="match status" value="1"/>
</dbReference>
<dbReference type="Proteomes" id="UP000051223">
    <property type="component" value="Unassembled WGS sequence"/>
</dbReference>
<protein>
    <recommendedName>
        <fullName evidence="4 8">Sucrose-6-phosphate hydrolase</fullName>
        <ecNumber evidence="3 8">3.2.1.26</ecNumber>
    </recommendedName>
    <alternativeName>
        <fullName evidence="7 9">Invertase</fullName>
    </alternativeName>
</protein>
<comment type="similarity">
    <text evidence="2 8">Belongs to the glycosyl hydrolase 32 family.</text>
</comment>
<comment type="caution">
    <text evidence="12">The sequence shown here is derived from an EMBL/GenBank/DDBJ whole genome shotgun (WGS) entry which is preliminary data.</text>
</comment>
<comment type="subcellular location">
    <subcellularLocation>
        <location evidence="9">Cytoplasm</location>
    </subcellularLocation>
</comment>
<dbReference type="PANTHER" id="PTHR43101:SF1">
    <property type="entry name" value="BETA-FRUCTOSIDASE"/>
    <property type="match status" value="1"/>
</dbReference>
<dbReference type="GO" id="GO:0005737">
    <property type="term" value="C:cytoplasm"/>
    <property type="evidence" value="ECO:0007669"/>
    <property type="project" value="UniProtKB-SubCell"/>
</dbReference>
<evidence type="ECO:0000313" key="13">
    <source>
        <dbReference type="Proteomes" id="UP000051223"/>
    </source>
</evidence>
<dbReference type="InterPro" id="IPR006232">
    <property type="entry name" value="Suc6P_hydrolase"/>
</dbReference>
<sequence>MVKHLADVPSNIVTNEIDLTNQSPYRQNYHVESESGSLGDPNGFSYFNHQYHLFYQWSPLAFSKNPHYTQHGWKHLVSKNLIDWQDLGAGIESDTVLDKHGTYSGSALPVDNRLFLMYTGNTWTNTESEDDWHRVPYQVGAMMDKDNKVKKWMTPLLKGPLKGYTGHFRDPKIFKKNGIYYAVLGIQRENLTGAALLIKSSDLHKWSIVGEIKADHNNFGYMWECPDYYEINNHGILEFCPQGLETSNNKYRNIYQNGYLIGNHLNLENGQFDCGEFHELDKGFDFYAMQTMRDSKGRRLLIAWMGLPETKYPTEKFHYTGCMIFPRELQVKDGVIIQKPVKEIKDLYQEQFLIEGKTNKESIKLEAGKSNSRDIQLELDCTQAYDTILDLFANEDNTDHLRLIFNHKKQEFIVNRGHCGLPISEAYGAERSCHLDLNKKIKVRILQDVSSAEIFLNDGKDVFSMRVFTDNKNNHIFITSHCGEASYKAKINQLRYRK</sequence>
<evidence type="ECO:0000313" key="12">
    <source>
        <dbReference type="EMBL" id="KRM37489.1"/>
    </source>
</evidence>
<feature type="domain" description="Glycosyl hydrolase family 32 N-terminal" evidence="10">
    <location>
        <begin position="30"/>
        <end position="340"/>
    </location>
</feature>
<dbReference type="InterPro" id="IPR023296">
    <property type="entry name" value="Glyco_hydro_beta-prop_sf"/>
</dbReference>
<dbReference type="EC" id="3.2.1.26" evidence="3 8"/>
<dbReference type="SMART" id="SM00640">
    <property type="entry name" value="Glyco_32"/>
    <property type="match status" value="1"/>
</dbReference>
<dbReference type="InterPro" id="IPR013148">
    <property type="entry name" value="Glyco_hydro_32_N"/>
</dbReference>
<keyword evidence="6 8" id="KW-0326">Glycosidase</keyword>
<dbReference type="AlphaFoldDB" id="A0A0R1Y628"/>
<dbReference type="PANTHER" id="PTHR43101">
    <property type="entry name" value="BETA-FRUCTOSIDASE"/>
    <property type="match status" value="1"/>
</dbReference>
<gene>
    <name evidence="12" type="ORF">FC39_GL000138</name>
</gene>
<evidence type="ECO:0000256" key="7">
    <source>
        <dbReference type="ARBA" id="ARBA00033367"/>
    </source>
</evidence>